<dbReference type="Proteomes" id="UP001464555">
    <property type="component" value="Unassembled WGS sequence"/>
</dbReference>
<name>A0ABU9HYK4_9FLAO</name>
<proteinExistence type="predicted"/>
<dbReference type="EMBL" id="JBBYHR010000005">
    <property type="protein sequence ID" value="MEL1244854.1"/>
    <property type="molecule type" value="Genomic_DNA"/>
</dbReference>
<organism evidence="1 2">
    <name type="scientific">Flavobacterium arundinis</name>
    <dbReference type="NCBI Taxonomy" id="3139143"/>
    <lineage>
        <taxon>Bacteria</taxon>
        <taxon>Pseudomonadati</taxon>
        <taxon>Bacteroidota</taxon>
        <taxon>Flavobacteriia</taxon>
        <taxon>Flavobacteriales</taxon>
        <taxon>Flavobacteriaceae</taxon>
        <taxon>Flavobacterium</taxon>
    </lineage>
</organism>
<accession>A0ABU9HYK4</accession>
<reference evidence="1 2" key="1">
    <citation type="submission" date="2024-04" db="EMBL/GenBank/DDBJ databases">
        <title>Flavobacterium sp. DGU11 16S ribosomal RNA gene Genome sequencing and assembly.</title>
        <authorList>
            <person name="Park S."/>
        </authorList>
    </citation>
    <scope>NUCLEOTIDE SEQUENCE [LARGE SCALE GENOMIC DNA]</scope>
    <source>
        <strain evidence="1 2">DGU11</strain>
    </source>
</reference>
<evidence type="ECO:0000313" key="1">
    <source>
        <dbReference type="EMBL" id="MEL1244854.1"/>
    </source>
</evidence>
<evidence type="ECO:0000313" key="2">
    <source>
        <dbReference type="Proteomes" id="UP001464555"/>
    </source>
</evidence>
<sequence>MKKLFGLAIAMLCLAGCSNDDNGPSEPAVNLDHLKQRWFYVSYKLGGQTVDYTGNMPCGKDYIQFLDGNGFRDVDYYDCQEDPAVDNGTYSATTETLTTTVDGTTDTYTLKKLNATSLETEATLNGATITYVYTSTP</sequence>
<comment type="caution">
    <text evidence="1">The sequence shown here is derived from an EMBL/GenBank/DDBJ whole genome shotgun (WGS) entry which is preliminary data.</text>
</comment>
<evidence type="ECO:0008006" key="3">
    <source>
        <dbReference type="Google" id="ProtNLM"/>
    </source>
</evidence>
<keyword evidence="2" id="KW-1185">Reference proteome</keyword>
<protein>
    <recommendedName>
        <fullName evidence="3">Lipocalin-like domain-containing protein</fullName>
    </recommendedName>
</protein>
<dbReference type="RefSeq" id="WP_341697167.1">
    <property type="nucleotide sequence ID" value="NZ_JBBYHR010000005.1"/>
</dbReference>
<gene>
    <name evidence="1" type="ORF">AAEO56_11320</name>
</gene>